<proteinExistence type="predicted"/>
<feature type="compositionally biased region" description="Low complexity" evidence="1">
    <location>
        <begin position="69"/>
        <end position="84"/>
    </location>
</feature>
<name>A0A8T0NDF5_PANVG</name>
<dbReference type="InterPro" id="IPR027443">
    <property type="entry name" value="IPNS-like_sf"/>
</dbReference>
<organism evidence="2 3">
    <name type="scientific">Panicum virgatum</name>
    <name type="common">Blackwell switchgrass</name>
    <dbReference type="NCBI Taxonomy" id="38727"/>
    <lineage>
        <taxon>Eukaryota</taxon>
        <taxon>Viridiplantae</taxon>
        <taxon>Streptophyta</taxon>
        <taxon>Embryophyta</taxon>
        <taxon>Tracheophyta</taxon>
        <taxon>Spermatophyta</taxon>
        <taxon>Magnoliopsida</taxon>
        <taxon>Liliopsida</taxon>
        <taxon>Poales</taxon>
        <taxon>Poaceae</taxon>
        <taxon>PACMAD clade</taxon>
        <taxon>Panicoideae</taxon>
        <taxon>Panicodae</taxon>
        <taxon>Paniceae</taxon>
        <taxon>Panicinae</taxon>
        <taxon>Panicum</taxon>
        <taxon>Panicum sect. Hiantes</taxon>
    </lineage>
</organism>
<evidence type="ECO:0000313" key="3">
    <source>
        <dbReference type="Proteomes" id="UP000823388"/>
    </source>
</evidence>
<evidence type="ECO:0000313" key="2">
    <source>
        <dbReference type="EMBL" id="KAG2547440.1"/>
    </source>
</evidence>
<accession>A0A8T0NDF5</accession>
<dbReference type="SUPFAM" id="SSF51197">
    <property type="entry name" value="Clavaminate synthase-like"/>
    <property type="match status" value="1"/>
</dbReference>
<dbReference type="Proteomes" id="UP000823388">
    <property type="component" value="Chromosome 9K"/>
</dbReference>
<sequence>MALFGREALEEFAAAMEELAFRLLELIARSLDLRPDRLRGFFREQTTYMRVNRYPPCPRPDLRALGPISPSASAATRTAARSPSCAPGRRRRWARRPPPINRRVGACQASPRLARRQHRRHHPGVEQ</sequence>
<evidence type="ECO:0000256" key="1">
    <source>
        <dbReference type="SAM" id="MobiDB-lite"/>
    </source>
</evidence>
<dbReference type="Gene3D" id="2.60.120.330">
    <property type="entry name" value="B-lactam Antibiotic, Isopenicillin N Synthase, Chain"/>
    <property type="match status" value="1"/>
</dbReference>
<protein>
    <submittedName>
        <fullName evidence="2">Uncharacterized protein</fullName>
    </submittedName>
</protein>
<dbReference type="EMBL" id="CM029053">
    <property type="protein sequence ID" value="KAG2547440.1"/>
    <property type="molecule type" value="Genomic_DNA"/>
</dbReference>
<feature type="region of interest" description="Disordered" evidence="1">
    <location>
        <begin position="53"/>
        <end position="127"/>
    </location>
</feature>
<reference evidence="2" key="1">
    <citation type="submission" date="2020-05" db="EMBL/GenBank/DDBJ databases">
        <title>WGS assembly of Panicum virgatum.</title>
        <authorList>
            <person name="Lovell J.T."/>
            <person name="Jenkins J."/>
            <person name="Shu S."/>
            <person name="Juenger T.E."/>
            <person name="Schmutz J."/>
        </authorList>
    </citation>
    <scope>NUCLEOTIDE SEQUENCE</scope>
    <source>
        <strain evidence="2">AP13</strain>
    </source>
</reference>
<feature type="compositionally biased region" description="Basic residues" evidence="1">
    <location>
        <begin position="113"/>
        <end position="127"/>
    </location>
</feature>
<keyword evidence="3" id="KW-1185">Reference proteome</keyword>
<gene>
    <name evidence="2" type="ORF">PVAP13_9KG101920</name>
</gene>
<comment type="caution">
    <text evidence="2">The sequence shown here is derived from an EMBL/GenBank/DDBJ whole genome shotgun (WGS) entry which is preliminary data.</text>
</comment>
<dbReference type="AlphaFoldDB" id="A0A8T0NDF5"/>